<reference evidence="2" key="1">
    <citation type="submission" date="2021-06" db="EMBL/GenBank/DDBJ databases">
        <authorList>
            <person name="Kallberg Y."/>
            <person name="Tangrot J."/>
            <person name="Rosling A."/>
        </authorList>
    </citation>
    <scope>NUCLEOTIDE SEQUENCE</scope>
    <source>
        <strain evidence="2">MA453B</strain>
    </source>
</reference>
<protein>
    <submittedName>
        <fullName evidence="2">4913_t:CDS:1</fullName>
    </submittedName>
</protein>
<feature type="region of interest" description="Disordered" evidence="1">
    <location>
        <begin position="66"/>
        <end position="90"/>
    </location>
</feature>
<comment type="caution">
    <text evidence="2">The sequence shown here is derived from an EMBL/GenBank/DDBJ whole genome shotgun (WGS) entry which is preliminary data.</text>
</comment>
<dbReference type="Proteomes" id="UP000789405">
    <property type="component" value="Unassembled WGS sequence"/>
</dbReference>
<dbReference type="EMBL" id="CAJVPY010034362">
    <property type="protein sequence ID" value="CAG8799912.1"/>
    <property type="molecule type" value="Genomic_DNA"/>
</dbReference>
<feature type="compositionally biased region" description="Acidic residues" evidence="1">
    <location>
        <begin position="80"/>
        <end position="90"/>
    </location>
</feature>
<dbReference type="AlphaFoldDB" id="A0A9N9JYG6"/>
<feature type="non-terminal residue" evidence="2">
    <location>
        <position position="1"/>
    </location>
</feature>
<gene>
    <name evidence="2" type="ORF">DERYTH_LOCUS23157</name>
</gene>
<proteinExistence type="predicted"/>
<keyword evidence="3" id="KW-1185">Reference proteome</keyword>
<evidence type="ECO:0000313" key="2">
    <source>
        <dbReference type="EMBL" id="CAG8799912.1"/>
    </source>
</evidence>
<dbReference type="OrthoDB" id="2470478at2759"/>
<organism evidence="2 3">
    <name type="scientific">Dentiscutata erythropus</name>
    <dbReference type="NCBI Taxonomy" id="1348616"/>
    <lineage>
        <taxon>Eukaryota</taxon>
        <taxon>Fungi</taxon>
        <taxon>Fungi incertae sedis</taxon>
        <taxon>Mucoromycota</taxon>
        <taxon>Glomeromycotina</taxon>
        <taxon>Glomeromycetes</taxon>
        <taxon>Diversisporales</taxon>
        <taxon>Gigasporaceae</taxon>
        <taxon>Dentiscutata</taxon>
    </lineage>
</organism>
<evidence type="ECO:0000313" key="3">
    <source>
        <dbReference type="Proteomes" id="UP000789405"/>
    </source>
</evidence>
<evidence type="ECO:0000256" key="1">
    <source>
        <dbReference type="SAM" id="MobiDB-lite"/>
    </source>
</evidence>
<name>A0A9N9JYG6_9GLOM</name>
<sequence>SQTNQQPFIVGLGNNDMTTINAEQTFPNLFFQLPDISFSNVHAKVNYRQAYVMINGFFISKYTPKGKEKVVQKRNKSQQEDEDEISNSSS</sequence>
<feature type="non-terminal residue" evidence="2">
    <location>
        <position position="90"/>
    </location>
</feature>
<accession>A0A9N9JYG6</accession>